<evidence type="ECO:0000256" key="9">
    <source>
        <dbReference type="ARBA" id="ARBA00023163"/>
    </source>
</evidence>
<evidence type="ECO:0000256" key="12">
    <source>
        <dbReference type="SAM" id="MobiDB-lite"/>
    </source>
</evidence>
<name>A0A9Q1C9X1_HOLLE</name>
<dbReference type="GO" id="GO:0034504">
    <property type="term" value="P:protein localization to nucleus"/>
    <property type="evidence" value="ECO:0007669"/>
    <property type="project" value="TreeGrafter"/>
</dbReference>
<proteinExistence type="inferred from homology"/>
<dbReference type="Gene3D" id="1.10.10.2590">
    <property type="entry name" value="BEN domain"/>
    <property type="match status" value="1"/>
</dbReference>
<keyword evidence="8" id="KW-0238">DNA-binding</keyword>
<dbReference type="InterPro" id="IPR042343">
    <property type="entry name" value="BANP"/>
</dbReference>
<dbReference type="GO" id="GO:0006325">
    <property type="term" value="P:chromatin organization"/>
    <property type="evidence" value="ECO:0007669"/>
    <property type="project" value="UniProtKB-KW"/>
</dbReference>
<keyword evidence="5" id="KW-0156">Chromatin regulator</keyword>
<dbReference type="Pfam" id="PF10523">
    <property type="entry name" value="BEN"/>
    <property type="match status" value="1"/>
</dbReference>
<dbReference type="PANTHER" id="PTHR16243">
    <property type="entry name" value="BTG3-ASSOCIATED NUCLEAR PROTEIN BANP"/>
    <property type="match status" value="1"/>
</dbReference>
<comment type="subcellular location">
    <subcellularLocation>
        <location evidence="1">Nucleus</location>
    </subcellularLocation>
</comment>
<evidence type="ECO:0000313" key="15">
    <source>
        <dbReference type="Proteomes" id="UP001152320"/>
    </source>
</evidence>
<organism evidence="14 15">
    <name type="scientific">Holothuria leucospilota</name>
    <name type="common">Black long sea cucumber</name>
    <name type="synonym">Mertensiothuria leucospilota</name>
    <dbReference type="NCBI Taxonomy" id="206669"/>
    <lineage>
        <taxon>Eukaryota</taxon>
        <taxon>Metazoa</taxon>
        <taxon>Echinodermata</taxon>
        <taxon>Eleutherozoa</taxon>
        <taxon>Echinozoa</taxon>
        <taxon>Holothuroidea</taxon>
        <taxon>Aspidochirotacea</taxon>
        <taxon>Aspidochirotida</taxon>
        <taxon>Holothuriidae</taxon>
        <taxon>Holothuria</taxon>
    </lineage>
</organism>
<evidence type="ECO:0000256" key="11">
    <source>
        <dbReference type="ARBA" id="ARBA00023306"/>
    </source>
</evidence>
<evidence type="ECO:0000256" key="2">
    <source>
        <dbReference type="ARBA" id="ARBA00009735"/>
    </source>
</evidence>
<evidence type="ECO:0000256" key="1">
    <source>
        <dbReference type="ARBA" id="ARBA00004123"/>
    </source>
</evidence>
<evidence type="ECO:0000256" key="8">
    <source>
        <dbReference type="ARBA" id="ARBA00023125"/>
    </source>
</evidence>
<dbReference type="GO" id="GO:0042177">
    <property type="term" value="P:negative regulation of protein catabolic process"/>
    <property type="evidence" value="ECO:0007669"/>
    <property type="project" value="TreeGrafter"/>
</dbReference>
<sequence length="394" mass="44327">MTDDPTTSAGPPEARKITKKRKVGKGYSVRWGEVEKKKRRMFLCKPDPYLKAMVHHLNREMKQWHSSTASLLSGLGERLDKITSQFEKMQKTVDKISSAVSTYVTRDLPEQKTDSSSPPGMKSQKEVVITKNKVSSSEETVKPENIKDLTPYGSVKVISLNSEEDYPNGSWLGNPEKTDARVRCHISESDMLYIMETSKTADKCALKLLDYLFDRETLANSNLSGSSKHNKKQLDPLIIYGIRCHLDRYYHITANDWNRIKKNIDSKCRTAFRRKQQGLPLVVRQFATKSDSVRWNKSSEPKVTKDDKQPQELIHIQDSEGNILQITPLASADDNSMIAASADVAAKMQSVGGKSETVVNLETLASHNANVELENAAFVSEQFLLVEETVMSVE</sequence>
<evidence type="ECO:0000256" key="4">
    <source>
        <dbReference type="ARBA" id="ARBA00022491"/>
    </source>
</evidence>
<evidence type="ECO:0000259" key="13">
    <source>
        <dbReference type="PROSITE" id="PS51457"/>
    </source>
</evidence>
<dbReference type="AlphaFoldDB" id="A0A9Q1C9X1"/>
<evidence type="ECO:0000256" key="10">
    <source>
        <dbReference type="ARBA" id="ARBA00023242"/>
    </source>
</evidence>
<evidence type="ECO:0000256" key="3">
    <source>
        <dbReference type="ARBA" id="ARBA00015794"/>
    </source>
</evidence>
<evidence type="ECO:0000256" key="7">
    <source>
        <dbReference type="ARBA" id="ARBA00023054"/>
    </source>
</evidence>
<dbReference type="SMART" id="SM01025">
    <property type="entry name" value="BEN"/>
    <property type="match status" value="1"/>
</dbReference>
<dbReference type="EMBL" id="JAIZAY010000005">
    <property type="protein sequence ID" value="KAJ8041062.1"/>
    <property type="molecule type" value="Genomic_DNA"/>
</dbReference>
<dbReference type="GO" id="GO:0005634">
    <property type="term" value="C:nucleus"/>
    <property type="evidence" value="ECO:0007669"/>
    <property type="project" value="UniProtKB-SubCell"/>
</dbReference>
<gene>
    <name evidence="14" type="ORF">HOLleu_11765</name>
</gene>
<keyword evidence="7" id="KW-0175">Coiled coil</keyword>
<dbReference type="PROSITE" id="PS51457">
    <property type="entry name" value="BEN"/>
    <property type="match status" value="1"/>
</dbReference>
<feature type="domain" description="BEN" evidence="13">
    <location>
        <begin position="179"/>
        <end position="275"/>
    </location>
</feature>
<comment type="similarity">
    <text evidence="2">Belongs to the BANP/SMAR1 family.</text>
</comment>
<keyword evidence="4" id="KW-0678">Repressor</keyword>
<keyword evidence="9" id="KW-0804">Transcription</keyword>
<keyword evidence="11" id="KW-0131">Cell cycle</keyword>
<feature type="region of interest" description="Disordered" evidence="12">
    <location>
        <begin position="1"/>
        <end position="22"/>
    </location>
</feature>
<evidence type="ECO:0000256" key="5">
    <source>
        <dbReference type="ARBA" id="ARBA00022853"/>
    </source>
</evidence>
<feature type="region of interest" description="Disordered" evidence="12">
    <location>
        <begin position="107"/>
        <end position="142"/>
    </location>
</feature>
<keyword evidence="6" id="KW-0805">Transcription regulation</keyword>
<protein>
    <recommendedName>
        <fullName evidence="3">Protein BANP</fullName>
    </recommendedName>
</protein>
<dbReference type="PANTHER" id="PTHR16243:SF2">
    <property type="entry name" value="PROTEIN BANP"/>
    <property type="match status" value="1"/>
</dbReference>
<evidence type="ECO:0000313" key="14">
    <source>
        <dbReference type="EMBL" id="KAJ8041062.1"/>
    </source>
</evidence>
<keyword evidence="15" id="KW-1185">Reference proteome</keyword>
<dbReference type="Proteomes" id="UP001152320">
    <property type="component" value="Chromosome 5"/>
</dbReference>
<reference evidence="14" key="1">
    <citation type="submission" date="2021-10" db="EMBL/GenBank/DDBJ databases">
        <title>Tropical sea cucumber genome reveals ecological adaptation and Cuvierian tubules defense mechanism.</title>
        <authorList>
            <person name="Chen T."/>
        </authorList>
    </citation>
    <scope>NUCLEOTIDE SEQUENCE</scope>
    <source>
        <strain evidence="14">Nanhai2018</strain>
        <tissue evidence="14">Muscle</tissue>
    </source>
</reference>
<dbReference type="InterPro" id="IPR018379">
    <property type="entry name" value="BEN_domain"/>
</dbReference>
<comment type="caution">
    <text evidence="14">The sequence shown here is derived from an EMBL/GenBank/DDBJ whole genome shotgun (WGS) entry which is preliminary data.</text>
</comment>
<dbReference type="GO" id="GO:0003677">
    <property type="term" value="F:DNA binding"/>
    <property type="evidence" value="ECO:0007669"/>
    <property type="project" value="UniProtKB-KW"/>
</dbReference>
<keyword evidence="10" id="KW-0539">Nucleus</keyword>
<evidence type="ECO:0000256" key="6">
    <source>
        <dbReference type="ARBA" id="ARBA00023015"/>
    </source>
</evidence>
<dbReference type="OrthoDB" id="10052653at2759"/>
<accession>A0A9Q1C9X1</accession>